<accession>A0ABW4VVZ3</accession>
<protein>
    <submittedName>
        <fullName evidence="2">Outer membrane beta-barrel protein</fullName>
    </submittedName>
</protein>
<comment type="caution">
    <text evidence="2">The sequence shown here is derived from an EMBL/GenBank/DDBJ whole genome shotgun (WGS) entry which is preliminary data.</text>
</comment>
<proteinExistence type="predicted"/>
<dbReference type="InterPro" id="IPR011250">
    <property type="entry name" value="OMP/PagP_B-barrel"/>
</dbReference>
<evidence type="ECO:0000313" key="2">
    <source>
        <dbReference type="EMBL" id="MFD2037065.1"/>
    </source>
</evidence>
<gene>
    <name evidence="2" type="ORF">ACFSKL_19860</name>
</gene>
<evidence type="ECO:0000313" key="3">
    <source>
        <dbReference type="Proteomes" id="UP001597361"/>
    </source>
</evidence>
<dbReference type="EMBL" id="JBHUHR010000046">
    <property type="protein sequence ID" value="MFD2037065.1"/>
    <property type="molecule type" value="Genomic_DNA"/>
</dbReference>
<evidence type="ECO:0000259" key="1">
    <source>
        <dbReference type="Pfam" id="PF13568"/>
    </source>
</evidence>
<sequence length="153" mass="16805">MTGSDYIGGPSYDVEKFREFGLLFGKELNGKWAVETGVNIAAANVIVRSGPGPEINVTRYKFEMLSFPVIVKYSISSFLYVNGGPLLDIQRSEKSTINQSGIGYLIGIGAQQYFNNVGIYLNPHLKRHAAISFDSSIENLTELGVQLGVAYKF</sequence>
<keyword evidence="3" id="KW-1185">Reference proteome</keyword>
<name>A0ABW4VVZ3_9BACT</name>
<dbReference type="SUPFAM" id="SSF56925">
    <property type="entry name" value="OMPA-like"/>
    <property type="match status" value="1"/>
</dbReference>
<reference evidence="3" key="1">
    <citation type="journal article" date="2019" name="Int. J. Syst. Evol. Microbiol.">
        <title>The Global Catalogue of Microorganisms (GCM) 10K type strain sequencing project: providing services to taxonomists for standard genome sequencing and annotation.</title>
        <authorList>
            <consortium name="The Broad Institute Genomics Platform"/>
            <consortium name="The Broad Institute Genome Sequencing Center for Infectious Disease"/>
            <person name="Wu L."/>
            <person name="Ma J."/>
        </authorList>
    </citation>
    <scope>NUCLEOTIDE SEQUENCE [LARGE SCALE GENOMIC DNA]</scope>
    <source>
        <strain evidence="3">CGMCC 1.15180</strain>
    </source>
</reference>
<dbReference type="Proteomes" id="UP001597361">
    <property type="component" value="Unassembled WGS sequence"/>
</dbReference>
<dbReference type="InterPro" id="IPR025665">
    <property type="entry name" value="Beta-barrel_OMP_2"/>
</dbReference>
<organism evidence="2 3">
    <name type="scientific">Belliella marina</name>
    <dbReference type="NCBI Taxonomy" id="1644146"/>
    <lineage>
        <taxon>Bacteria</taxon>
        <taxon>Pseudomonadati</taxon>
        <taxon>Bacteroidota</taxon>
        <taxon>Cytophagia</taxon>
        <taxon>Cytophagales</taxon>
        <taxon>Cyclobacteriaceae</taxon>
        <taxon>Belliella</taxon>
    </lineage>
</organism>
<dbReference type="Pfam" id="PF13568">
    <property type="entry name" value="OMP_b-brl_2"/>
    <property type="match status" value="1"/>
</dbReference>
<feature type="domain" description="Outer membrane protein beta-barrel" evidence="1">
    <location>
        <begin position="20"/>
        <end position="152"/>
    </location>
</feature>